<dbReference type="EMBL" id="PFSI01000019">
    <property type="protein sequence ID" value="PJC24769.1"/>
    <property type="molecule type" value="Genomic_DNA"/>
</dbReference>
<keyword evidence="2" id="KW-1003">Cell membrane</keyword>
<feature type="transmembrane region" description="Helical" evidence="6">
    <location>
        <begin position="131"/>
        <end position="151"/>
    </location>
</feature>
<dbReference type="GO" id="GO:0005886">
    <property type="term" value="C:plasma membrane"/>
    <property type="evidence" value="ECO:0007669"/>
    <property type="project" value="UniProtKB-SubCell"/>
</dbReference>
<feature type="transmembrane region" description="Helical" evidence="6">
    <location>
        <begin position="163"/>
        <end position="182"/>
    </location>
</feature>
<evidence type="ECO:0000256" key="6">
    <source>
        <dbReference type="SAM" id="Phobius"/>
    </source>
</evidence>
<dbReference type="AlphaFoldDB" id="A0A2M8EPU7"/>
<dbReference type="Proteomes" id="UP000230251">
    <property type="component" value="Unassembled WGS sequence"/>
</dbReference>
<feature type="transmembrane region" description="Helical" evidence="6">
    <location>
        <begin position="7"/>
        <end position="28"/>
    </location>
</feature>
<gene>
    <name evidence="7" type="ORF">CO057_01195</name>
</gene>
<organism evidence="7 8">
    <name type="scientific">Candidatus Uhrbacteria bacterium CG_4_9_14_0_2_um_filter_41_50</name>
    <dbReference type="NCBI Taxonomy" id="1975031"/>
    <lineage>
        <taxon>Bacteria</taxon>
        <taxon>Candidatus Uhriibacteriota</taxon>
    </lineage>
</organism>
<dbReference type="Pfam" id="PF03706">
    <property type="entry name" value="LPG_synthase_TM"/>
    <property type="match status" value="1"/>
</dbReference>
<evidence type="ECO:0000256" key="5">
    <source>
        <dbReference type="ARBA" id="ARBA00023136"/>
    </source>
</evidence>
<evidence type="ECO:0008006" key="9">
    <source>
        <dbReference type="Google" id="ProtNLM"/>
    </source>
</evidence>
<accession>A0A2M8EPU7</accession>
<keyword evidence="4 6" id="KW-1133">Transmembrane helix</keyword>
<evidence type="ECO:0000256" key="4">
    <source>
        <dbReference type="ARBA" id="ARBA00022989"/>
    </source>
</evidence>
<evidence type="ECO:0000256" key="1">
    <source>
        <dbReference type="ARBA" id="ARBA00004651"/>
    </source>
</evidence>
<feature type="transmembrane region" description="Helical" evidence="6">
    <location>
        <begin position="225"/>
        <end position="244"/>
    </location>
</feature>
<comment type="subcellular location">
    <subcellularLocation>
        <location evidence="1">Cell membrane</location>
        <topology evidence="1">Multi-pass membrane protein</topology>
    </subcellularLocation>
</comment>
<evidence type="ECO:0000313" key="7">
    <source>
        <dbReference type="EMBL" id="PJC24769.1"/>
    </source>
</evidence>
<evidence type="ECO:0000256" key="2">
    <source>
        <dbReference type="ARBA" id="ARBA00022475"/>
    </source>
</evidence>
<keyword evidence="5 6" id="KW-0472">Membrane</keyword>
<sequence length="342" mass="37899">MTKRTIVRGLIFFGSLVIGIGIFGFLIWKEGWNNIISSLVDFGIWPFVGFVTLSFINFGLYSWRWQLIINSHLEKKDRVPLWRVYFHRMAGFATSYLTPAAQVGGEPVRIGMLMSDGVPGREATSSVLLDVALELFVYISFIVVGVLLAMYEGLADGISLEVMGVALILALVLIASFFIAMAKGNGYFSKLFRTLKLGRFKKLRKVEALIVETEELMTGFLKTSIWRQILILILAIIVIGFRVFEVFYIAHFFGVALTFGQAFLIGTLPGIALLMPIPASLGIFEGGFAAVFVLLGVPLTAVGFALIIRLRDTLFILIGTTHAIRQGGILINSRFDKNKRGK</sequence>
<feature type="transmembrane region" description="Helical" evidence="6">
    <location>
        <begin position="250"/>
        <end position="275"/>
    </location>
</feature>
<feature type="transmembrane region" description="Helical" evidence="6">
    <location>
        <begin position="43"/>
        <end position="63"/>
    </location>
</feature>
<evidence type="ECO:0000256" key="3">
    <source>
        <dbReference type="ARBA" id="ARBA00022692"/>
    </source>
</evidence>
<evidence type="ECO:0000313" key="8">
    <source>
        <dbReference type="Proteomes" id="UP000230251"/>
    </source>
</evidence>
<dbReference type="PANTHER" id="PTHR39087:SF2">
    <property type="entry name" value="UPF0104 MEMBRANE PROTEIN MJ1595"/>
    <property type="match status" value="1"/>
</dbReference>
<keyword evidence="3 6" id="KW-0812">Transmembrane</keyword>
<dbReference type="PANTHER" id="PTHR39087">
    <property type="entry name" value="UPF0104 MEMBRANE PROTEIN MJ1595"/>
    <property type="match status" value="1"/>
</dbReference>
<proteinExistence type="predicted"/>
<comment type="caution">
    <text evidence="7">The sequence shown here is derived from an EMBL/GenBank/DDBJ whole genome shotgun (WGS) entry which is preliminary data.</text>
</comment>
<name>A0A2M8EPU7_9BACT</name>
<dbReference type="InterPro" id="IPR022791">
    <property type="entry name" value="L-PG_synthase/AglD"/>
</dbReference>
<feature type="transmembrane region" description="Helical" evidence="6">
    <location>
        <begin position="287"/>
        <end position="308"/>
    </location>
</feature>
<reference evidence="8" key="1">
    <citation type="submission" date="2017-09" db="EMBL/GenBank/DDBJ databases">
        <title>Depth-based differentiation of microbial function through sediment-hosted aquifers and enrichment of novel symbionts in the deep terrestrial subsurface.</title>
        <authorList>
            <person name="Probst A.J."/>
            <person name="Ladd B."/>
            <person name="Jarett J.K."/>
            <person name="Geller-Mcgrath D.E."/>
            <person name="Sieber C.M.K."/>
            <person name="Emerson J.B."/>
            <person name="Anantharaman K."/>
            <person name="Thomas B.C."/>
            <person name="Malmstrom R."/>
            <person name="Stieglmeier M."/>
            <person name="Klingl A."/>
            <person name="Woyke T."/>
            <person name="Ryan C.M."/>
            <person name="Banfield J.F."/>
        </authorList>
    </citation>
    <scope>NUCLEOTIDE SEQUENCE [LARGE SCALE GENOMIC DNA]</scope>
</reference>
<protein>
    <recommendedName>
        <fullName evidence="9">TIGR00374 family protein</fullName>
    </recommendedName>
</protein>